<sequence length="118" mass="13570">MWKQNEKLTWQTTRSPEGIAPSHPKSAQIPPSSRSSVLKTHKEMHRLYTTSQTPEEPAQIPPSSRSSNLKSIEESSKSTLNRTGRLARWISEIHRKKLKARAKVNFKLNIYNSTLKYN</sequence>
<protein>
    <submittedName>
        <fullName evidence="2">Uncharacterized protein</fullName>
    </submittedName>
</protein>
<evidence type="ECO:0000256" key="1">
    <source>
        <dbReference type="SAM" id="MobiDB-lite"/>
    </source>
</evidence>
<accession>A0A4S8JNM6</accession>
<feature type="compositionally biased region" description="Polar residues" evidence="1">
    <location>
        <begin position="61"/>
        <end position="70"/>
    </location>
</feature>
<reference evidence="2 3" key="1">
    <citation type="journal article" date="2019" name="Nat. Plants">
        <title>Genome sequencing of Musa balbisiana reveals subgenome evolution and function divergence in polyploid bananas.</title>
        <authorList>
            <person name="Yao X."/>
        </authorList>
    </citation>
    <scope>NUCLEOTIDE SEQUENCE [LARGE SCALE GENOMIC DNA]</scope>
    <source>
        <strain evidence="3">cv. DH-PKW</strain>
        <tissue evidence="2">Leaves</tissue>
    </source>
</reference>
<evidence type="ECO:0000313" key="2">
    <source>
        <dbReference type="EMBL" id="THU63084.1"/>
    </source>
</evidence>
<name>A0A4S8JNM6_MUSBA</name>
<evidence type="ECO:0000313" key="3">
    <source>
        <dbReference type="Proteomes" id="UP000317650"/>
    </source>
</evidence>
<dbReference type="Proteomes" id="UP000317650">
    <property type="component" value="Chromosome 1"/>
</dbReference>
<dbReference type="EMBL" id="PYDT01000004">
    <property type="protein sequence ID" value="THU63084.1"/>
    <property type="molecule type" value="Genomic_DNA"/>
</dbReference>
<gene>
    <name evidence="2" type="ORF">C4D60_Mb01t12020</name>
</gene>
<dbReference type="AlphaFoldDB" id="A0A4S8JNM6"/>
<organism evidence="2 3">
    <name type="scientific">Musa balbisiana</name>
    <name type="common">Banana</name>
    <dbReference type="NCBI Taxonomy" id="52838"/>
    <lineage>
        <taxon>Eukaryota</taxon>
        <taxon>Viridiplantae</taxon>
        <taxon>Streptophyta</taxon>
        <taxon>Embryophyta</taxon>
        <taxon>Tracheophyta</taxon>
        <taxon>Spermatophyta</taxon>
        <taxon>Magnoliopsida</taxon>
        <taxon>Liliopsida</taxon>
        <taxon>Zingiberales</taxon>
        <taxon>Musaceae</taxon>
        <taxon>Musa</taxon>
    </lineage>
</organism>
<feature type="region of interest" description="Disordered" evidence="1">
    <location>
        <begin position="1"/>
        <end position="81"/>
    </location>
</feature>
<proteinExistence type="predicted"/>
<feature type="compositionally biased region" description="Polar residues" evidence="1">
    <location>
        <begin position="29"/>
        <end position="38"/>
    </location>
</feature>
<keyword evidence="3" id="KW-1185">Reference proteome</keyword>
<comment type="caution">
    <text evidence="2">The sequence shown here is derived from an EMBL/GenBank/DDBJ whole genome shotgun (WGS) entry which is preliminary data.</text>
</comment>